<dbReference type="PANTHER" id="PTHR30474">
    <property type="entry name" value="CELL CYCLE PROTEIN"/>
    <property type="match status" value="1"/>
</dbReference>
<evidence type="ECO:0000256" key="17">
    <source>
        <dbReference type="SAM" id="Phobius"/>
    </source>
</evidence>
<comment type="similarity">
    <text evidence="11">Belongs to the SEDS family. FtsW subfamily.</text>
</comment>
<dbReference type="GO" id="GO:0015648">
    <property type="term" value="F:lipid-linked peptidoglycan transporter activity"/>
    <property type="evidence" value="ECO:0007669"/>
    <property type="project" value="TreeGrafter"/>
</dbReference>
<evidence type="ECO:0000256" key="14">
    <source>
        <dbReference type="ARBA" id="ARBA00044770"/>
    </source>
</evidence>
<protein>
    <recommendedName>
        <fullName evidence="12">Probable peptidoglycan glycosyltransferase FtsW</fullName>
        <ecNumber evidence="14">2.4.99.28</ecNumber>
    </recommendedName>
    <alternativeName>
        <fullName evidence="13">Cell division protein FtsW</fullName>
    </alternativeName>
    <alternativeName>
        <fullName evidence="10">Cell wall polymerase</fullName>
    </alternativeName>
    <alternativeName>
        <fullName evidence="9">Peptidoglycan polymerase</fullName>
    </alternativeName>
</protein>
<feature type="transmembrane region" description="Helical" evidence="17">
    <location>
        <begin position="50"/>
        <end position="67"/>
    </location>
</feature>
<evidence type="ECO:0000256" key="7">
    <source>
        <dbReference type="ARBA" id="ARBA00022989"/>
    </source>
</evidence>
<dbReference type="InterPro" id="IPR001182">
    <property type="entry name" value="FtsW/RodA"/>
</dbReference>
<feature type="transmembrane region" description="Helical" evidence="17">
    <location>
        <begin position="12"/>
        <end position="30"/>
    </location>
</feature>
<evidence type="ECO:0000256" key="15">
    <source>
        <dbReference type="ARBA" id="ARBA00049902"/>
    </source>
</evidence>
<reference evidence="18 19" key="1">
    <citation type="submission" date="2020-02" db="EMBL/GenBank/DDBJ databases">
        <title>Complete genome sequences of six Lactobacillus iners strains isolated from the human vagina.</title>
        <authorList>
            <person name="France M.T."/>
            <person name="Rutt L."/>
            <person name="Narina S."/>
            <person name="Arbaugh S."/>
            <person name="Humphrys M.S."/>
            <person name="Ma B."/>
            <person name="Hayward M.R."/>
            <person name="Relman D."/>
            <person name="Kwon D.S."/>
            <person name="Ravel J."/>
        </authorList>
    </citation>
    <scope>NUCLEOTIDE SEQUENCE [LARGE SCALE GENOMIC DNA]</scope>
    <source>
        <strain evidence="18 19">C0210C1</strain>
    </source>
</reference>
<dbReference type="PROSITE" id="PS00428">
    <property type="entry name" value="FTSW_RODA_SPOVE"/>
    <property type="match status" value="1"/>
</dbReference>
<dbReference type="GO" id="GO:0008955">
    <property type="term" value="F:peptidoglycan glycosyltransferase activity"/>
    <property type="evidence" value="ECO:0007669"/>
    <property type="project" value="UniProtKB-EC"/>
</dbReference>
<evidence type="ECO:0000256" key="11">
    <source>
        <dbReference type="ARBA" id="ARBA00038053"/>
    </source>
</evidence>
<dbReference type="InterPro" id="IPR018365">
    <property type="entry name" value="Cell_cycle_FtsW-rel_CS"/>
</dbReference>
<dbReference type="AlphaFoldDB" id="A0A6G7B8J1"/>
<evidence type="ECO:0000256" key="12">
    <source>
        <dbReference type="ARBA" id="ARBA00041185"/>
    </source>
</evidence>
<dbReference type="Pfam" id="PF01098">
    <property type="entry name" value="FTSW_RODA_SPOVE"/>
    <property type="match status" value="1"/>
</dbReference>
<comment type="catalytic activity">
    <reaction evidence="15">
        <text>[GlcNAc-(1-&gt;4)-Mur2Ac(oyl-L-Ala-gamma-D-Glu-L-Lys-D-Ala-D-Ala)](n)-di-trans,octa-cis-undecaprenyl diphosphate + beta-D-GlcNAc-(1-&gt;4)-Mur2Ac(oyl-L-Ala-gamma-D-Glu-L-Lys-D-Ala-D-Ala)-di-trans,octa-cis-undecaprenyl diphosphate = [GlcNAc-(1-&gt;4)-Mur2Ac(oyl-L-Ala-gamma-D-Glu-L-Lys-D-Ala-D-Ala)](n+1)-di-trans,octa-cis-undecaprenyl diphosphate + di-trans,octa-cis-undecaprenyl diphosphate + H(+)</text>
        <dbReference type="Rhea" id="RHEA:23708"/>
        <dbReference type="Rhea" id="RHEA-COMP:9602"/>
        <dbReference type="Rhea" id="RHEA-COMP:9603"/>
        <dbReference type="ChEBI" id="CHEBI:15378"/>
        <dbReference type="ChEBI" id="CHEBI:58405"/>
        <dbReference type="ChEBI" id="CHEBI:60033"/>
        <dbReference type="ChEBI" id="CHEBI:78435"/>
        <dbReference type="EC" id="2.4.99.28"/>
    </reaction>
</comment>
<dbReference type="EC" id="2.4.99.28" evidence="14"/>
<keyword evidence="7 17" id="KW-1133">Transmembrane helix</keyword>
<dbReference type="GO" id="GO:0051301">
    <property type="term" value="P:cell division"/>
    <property type="evidence" value="ECO:0007669"/>
    <property type="project" value="InterPro"/>
</dbReference>
<evidence type="ECO:0000256" key="9">
    <source>
        <dbReference type="ARBA" id="ARBA00032370"/>
    </source>
</evidence>
<feature type="transmembrane region" description="Helical" evidence="17">
    <location>
        <begin position="119"/>
        <end position="138"/>
    </location>
</feature>
<feature type="transmembrane region" description="Helical" evidence="17">
    <location>
        <begin position="79"/>
        <end position="99"/>
    </location>
</feature>
<evidence type="ECO:0000256" key="5">
    <source>
        <dbReference type="ARBA" id="ARBA00022960"/>
    </source>
</evidence>
<sequence>MRQKLKYLDYSILIPYLLLSLFGIVMIYSASSDILLVNGFSPMVYMRKQIINFILAFLALGVPFFTIKLELLKRLNFVFFFLVISIAMLFFLIVLKIISHGQAEINGAVGWIKVGPINVQPVEFAKLALIFYLAFVLSRKDGHLIPGKIIENLKKPTMLVGLMLFLTILEPDFGGTSILFLIVCIMYSVSGMPIKYAVGGLLILFFSVLAIVFLLLHFQPAFITKYYQFQRLLAFAHPFELEKTSGGQLVNSYYAIHNGGLFGVGIGNSMQKRGYLPEPYTDFILSIISEELGSIGGIAVVAILFFLVWRITEVGLHTQNQFNSLLCFGIATIIFTETFFNVGAVLGMLPITGVTLPFISYGGSSIMALTAAVAVVLNIEANEKIMRARKDILNGVSFSR</sequence>
<keyword evidence="5" id="KW-0133">Cell shape</keyword>
<feature type="transmembrane region" description="Helical" evidence="17">
    <location>
        <begin position="194"/>
        <end position="216"/>
    </location>
</feature>
<dbReference type="GO" id="GO:0005886">
    <property type="term" value="C:plasma membrane"/>
    <property type="evidence" value="ECO:0007669"/>
    <property type="project" value="TreeGrafter"/>
</dbReference>
<feature type="transmembrane region" description="Helical" evidence="17">
    <location>
        <begin position="159"/>
        <end position="188"/>
    </location>
</feature>
<evidence type="ECO:0000256" key="2">
    <source>
        <dbReference type="ARBA" id="ARBA00022676"/>
    </source>
</evidence>
<evidence type="ECO:0000313" key="19">
    <source>
        <dbReference type="Proteomes" id="UP000501676"/>
    </source>
</evidence>
<proteinExistence type="inferred from homology"/>
<evidence type="ECO:0000256" key="1">
    <source>
        <dbReference type="ARBA" id="ARBA00004141"/>
    </source>
</evidence>
<feature type="transmembrane region" description="Helical" evidence="17">
    <location>
        <begin position="321"/>
        <end position="346"/>
    </location>
</feature>
<gene>
    <name evidence="18" type="ORF">G6Z83_03245</name>
</gene>
<comment type="subcellular location">
    <subcellularLocation>
        <location evidence="1">Membrane</location>
        <topology evidence="1">Multi-pass membrane protein</topology>
    </subcellularLocation>
</comment>
<comment type="function">
    <text evidence="16">Peptidoglycan polymerase that is essential for cell division.</text>
</comment>
<feature type="transmembrane region" description="Helical" evidence="17">
    <location>
        <begin position="283"/>
        <end position="309"/>
    </location>
</feature>
<evidence type="ECO:0000256" key="16">
    <source>
        <dbReference type="ARBA" id="ARBA00049966"/>
    </source>
</evidence>
<evidence type="ECO:0000256" key="8">
    <source>
        <dbReference type="ARBA" id="ARBA00023136"/>
    </source>
</evidence>
<keyword evidence="3" id="KW-0808">Transferase</keyword>
<dbReference type="GO" id="GO:0008360">
    <property type="term" value="P:regulation of cell shape"/>
    <property type="evidence" value="ECO:0007669"/>
    <property type="project" value="UniProtKB-KW"/>
</dbReference>
<evidence type="ECO:0000256" key="13">
    <source>
        <dbReference type="ARBA" id="ARBA00041418"/>
    </source>
</evidence>
<evidence type="ECO:0000256" key="6">
    <source>
        <dbReference type="ARBA" id="ARBA00022984"/>
    </source>
</evidence>
<evidence type="ECO:0000256" key="10">
    <source>
        <dbReference type="ARBA" id="ARBA00033270"/>
    </source>
</evidence>
<keyword evidence="4 17" id="KW-0812">Transmembrane</keyword>
<evidence type="ECO:0000313" key="18">
    <source>
        <dbReference type="EMBL" id="QIH23728.1"/>
    </source>
</evidence>
<feature type="transmembrane region" description="Helical" evidence="17">
    <location>
        <begin position="358"/>
        <end position="379"/>
    </location>
</feature>
<dbReference type="PANTHER" id="PTHR30474:SF2">
    <property type="entry name" value="PEPTIDOGLYCAN GLYCOSYLTRANSFERASE FTSW-RELATED"/>
    <property type="match status" value="1"/>
</dbReference>
<dbReference type="GO" id="GO:0009252">
    <property type="term" value="P:peptidoglycan biosynthetic process"/>
    <property type="evidence" value="ECO:0007669"/>
    <property type="project" value="UniProtKB-KW"/>
</dbReference>
<keyword evidence="2" id="KW-0328">Glycosyltransferase</keyword>
<evidence type="ECO:0000256" key="3">
    <source>
        <dbReference type="ARBA" id="ARBA00022679"/>
    </source>
</evidence>
<name>A0A6G7B8J1_9LACO</name>
<evidence type="ECO:0000256" key="4">
    <source>
        <dbReference type="ARBA" id="ARBA00022692"/>
    </source>
</evidence>
<dbReference type="GO" id="GO:0032153">
    <property type="term" value="C:cell division site"/>
    <property type="evidence" value="ECO:0007669"/>
    <property type="project" value="TreeGrafter"/>
</dbReference>
<keyword evidence="6" id="KW-0573">Peptidoglycan synthesis</keyword>
<keyword evidence="8 17" id="KW-0472">Membrane</keyword>
<dbReference type="RefSeq" id="WP_006734102.1">
    <property type="nucleotide sequence ID" value="NZ_CP049228.1"/>
</dbReference>
<dbReference type="Proteomes" id="UP000501676">
    <property type="component" value="Chromosome"/>
</dbReference>
<accession>A0A6G7B8J1</accession>
<organism evidence="18 19">
    <name type="scientific">Lactobacillus iners</name>
    <dbReference type="NCBI Taxonomy" id="147802"/>
    <lineage>
        <taxon>Bacteria</taxon>
        <taxon>Bacillati</taxon>
        <taxon>Bacillota</taxon>
        <taxon>Bacilli</taxon>
        <taxon>Lactobacillales</taxon>
        <taxon>Lactobacillaceae</taxon>
        <taxon>Lactobacillus</taxon>
    </lineage>
</organism>
<feature type="transmembrane region" description="Helical" evidence="17">
    <location>
        <begin position="253"/>
        <end position="271"/>
    </location>
</feature>
<dbReference type="EMBL" id="CP049228">
    <property type="protein sequence ID" value="QIH23728.1"/>
    <property type="molecule type" value="Genomic_DNA"/>
</dbReference>